<reference evidence="2" key="1">
    <citation type="submission" date="2014-09" db="EMBL/GenBank/DDBJ databases">
        <authorList>
            <person name="Magalhaes I.L.F."/>
            <person name="Oliveira U."/>
            <person name="Santos F.R."/>
            <person name="Vidigal T.H.D.A."/>
            <person name="Brescovit A.D."/>
            <person name="Santos A.J."/>
        </authorList>
    </citation>
    <scope>NUCLEOTIDE SEQUENCE</scope>
    <source>
        <tissue evidence="2">Shoot tissue taken approximately 20 cm above the soil surface</tissue>
    </source>
</reference>
<protein>
    <submittedName>
        <fullName evidence="2">60S ribosomal protein L31</fullName>
    </submittedName>
</protein>
<accession>A0A0A9HJC3</accession>
<feature type="chain" id="PRO_5002048243" evidence="1">
    <location>
        <begin position="18"/>
        <end position="85"/>
    </location>
</feature>
<keyword evidence="1" id="KW-0732">Signal</keyword>
<proteinExistence type="predicted"/>
<dbReference type="GO" id="GO:0005840">
    <property type="term" value="C:ribosome"/>
    <property type="evidence" value="ECO:0007669"/>
    <property type="project" value="UniProtKB-KW"/>
</dbReference>
<organism evidence="2">
    <name type="scientific">Arundo donax</name>
    <name type="common">Giant reed</name>
    <name type="synonym">Donax arundinaceus</name>
    <dbReference type="NCBI Taxonomy" id="35708"/>
    <lineage>
        <taxon>Eukaryota</taxon>
        <taxon>Viridiplantae</taxon>
        <taxon>Streptophyta</taxon>
        <taxon>Embryophyta</taxon>
        <taxon>Tracheophyta</taxon>
        <taxon>Spermatophyta</taxon>
        <taxon>Magnoliopsida</taxon>
        <taxon>Liliopsida</taxon>
        <taxon>Poales</taxon>
        <taxon>Poaceae</taxon>
        <taxon>PACMAD clade</taxon>
        <taxon>Arundinoideae</taxon>
        <taxon>Arundineae</taxon>
        <taxon>Arundo</taxon>
    </lineage>
</organism>
<feature type="signal peptide" evidence="1">
    <location>
        <begin position="1"/>
        <end position="17"/>
    </location>
</feature>
<dbReference type="AlphaFoldDB" id="A0A0A9HJC3"/>
<dbReference type="EMBL" id="GBRH01161039">
    <property type="protein sequence ID" value="JAE36857.1"/>
    <property type="molecule type" value="Transcribed_RNA"/>
</dbReference>
<keyword evidence="2" id="KW-0687">Ribonucleoprotein</keyword>
<evidence type="ECO:0000313" key="2">
    <source>
        <dbReference type="EMBL" id="JAE36857.1"/>
    </source>
</evidence>
<keyword evidence="2" id="KW-0689">Ribosomal protein</keyword>
<sequence>MFMHCLLFCLGGPSIRGFSLFCSLGFVLDVKQLGKASTISISSVFTDRGSLMLVRWPVLNCKNILNIVLYVLCGNYYALSLVCIV</sequence>
<evidence type="ECO:0000256" key="1">
    <source>
        <dbReference type="SAM" id="SignalP"/>
    </source>
</evidence>
<name>A0A0A9HJC3_ARUDO</name>
<reference evidence="2" key="2">
    <citation type="journal article" date="2015" name="Data Brief">
        <title>Shoot transcriptome of the giant reed, Arundo donax.</title>
        <authorList>
            <person name="Barrero R.A."/>
            <person name="Guerrero F.D."/>
            <person name="Moolhuijzen P."/>
            <person name="Goolsby J.A."/>
            <person name="Tidwell J."/>
            <person name="Bellgard S.E."/>
            <person name="Bellgard M.I."/>
        </authorList>
    </citation>
    <scope>NUCLEOTIDE SEQUENCE</scope>
    <source>
        <tissue evidence="2">Shoot tissue taken approximately 20 cm above the soil surface</tissue>
    </source>
</reference>